<protein>
    <recommendedName>
        <fullName evidence="2">GGDEF domain-containing protein</fullName>
    </recommendedName>
</protein>
<dbReference type="InterPro" id="IPR029787">
    <property type="entry name" value="Nucleotide_cyclase"/>
</dbReference>
<feature type="domain" description="GGDEF" evidence="2">
    <location>
        <begin position="256"/>
        <end position="380"/>
    </location>
</feature>
<dbReference type="InterPro" id="IPR043128">
    <property type="entry name" value="Rev_trsase/Diguanyl_cyclase"/>
</dbReference>
<feature type="transmembrane region" description="Helical" evidence="1">
    <location>
        <begin position="113"/>
        <end position="133"/>
    </location>
</feature>
<dbReference type="AlphaFoldDB" id="A0A0R1T8H5"/>
<dbReference type="PANTHER" id="PTHR45138">
    <property type="entry name" value="REGULATORY COMPONENTS OF SENSORY TRANSDUCTION SYSTEM"/>
    <property type="match status" value="1"/>
</dbReference>
<organism evidence="3 4">
    <name type="scientific">Ligilactobacillus equi DSM 15833 = JCM 10991</name>
    <dbReference type="NCBI Taxonomy" id="1423740"/>
    <lineage>
        <taxon>Bacteria</taxon>
        <taxon>Bacillati</taxon>
        <taxon>Bacillota</taxon>
        <taxon>Bacilli</taxon>
        <taxon>Lactobacillales</taxon>
        <taxon>Lactobacillaceae</taxon>
        <taxon>Ligilactobacillus</taxon>
    </lineage>
</organism>
<dbReference type="Proteomes" id="UP000051048">
    <property type="component" value="Unassembled WGS sequence"/>
</dbReference>
<feature type="transmembrane region" description="Helical" evidence="1">
    <location>
        <begin position="145"/>
        <end position="165"/>
    </location>
</feature>
<evidence type="ECO:0000256" key="1">
    <source>
        <dbReference type="SAM" id="Phobius"/>
    </source>
</evidence>
<dbReference type="SUPFAM" id="SSF55073">
    <property type="entry name" value="Nucleotide cyclase"/>
    <property type="match status" value="1"/>
</dbReference>
<accession>A0A0R1T8H5</accession>
<feature type="transmembrane region" description="Helical" evidence="1">
    <location>
        <begin position="205"/>
        <end position="225"/>
    </location>
</feature>
<feature type="transmembrane region" description="Helical" evidence="1">
    <location>
        <begin position="75"/>
        <end position="92"/>
    </location>
</feature>
<evidence type="ECO:0000313" key="3">
    <source>
        <dbReference type="EMBL" id="KRL77584.1"/>
    </source>
</evidence>
<comment type="caution">
    <text evidence="3">The sequence shown here is derived from an EMBL/GenBank/DDBJ whole genome shotgun (WGS) entry which is preliminary data.</text>
</comment>
<keyword evidence="1" id="KW-1133">Transmembrane helix</keyword>
<dbReference type="OrthoDB" id="9759607at2"/>
<reference evidence="3 4" key="1">
    <citation type="journal article" date="2015" name="Genome Announc.">
        <title>Expanding the biotechnology potential of lactobacilli through comparative genomics of 213 strains and associated genera.</title>
        <authorList>
            <person name="Sun Z."/>
            <person name="Harris H.M."/>
            <person name="McCann A."/>
            <person name="Guo C."/>
            <person name="Argimon S."/>
            <person name="Zhang W."/>
            <person name="Yang X."/>
            <person name="Jeffery I.B."/>
            <person name="Cooney J.C."/>
            <person name="Kagawa T.F."/>
            <person name="Liu W."/>
            <person name="Song Y."/>
            <person name="Salvetti E."/>
            <person name="Wrobel A."/>
            <person name="Rasinkangas P."/>
            <person name="Parkhill J."/>
            <person name="Rea M.C."/>
            <person name="O'Sullivan O."/>
            <person name="Ritari J."/>
            <person name="Douillard F.P."/>
            <person name="Paul Ross R."/>
            <person name="Yang R."/>
            <person name="Briner A.E."/>
            <person name="Felis G.E."/>
            <person name="de Vos W.M."/>
            <person name="Barrangou R."/>
            <person name="Klaenhammer T.R."/>
            <person name="Caufield P.W."/>
            <person name="Cui Y."/>
            <person name="Zhang H."/>
            <person name="O'Toole P.W."/>
        </authorList>
    </citation>
    <scope>NUCLEOTIDE SEQUENCE [LARGE SCALE GENOMIC DNA]</scope>
    <source>
        <strain evidence="3 4">DSM 15833</strain>
    </source>
</reference>
<evidence type="ECO:0000313" key="4">
    <source>
        <dbReference type="Proteomes" id="UP000051048"/>
    </source>
</evidence>
<name>A0A0R1T8H5_9LACO</name>
<dbReference type="CDD" id="cd01949">
    <property type="entry name" value="GGDEF"/>
    <property type="match status" value="1"/>
</dbReference>
<dbReference type="PATRIC" id="fig|1423740.3.peg.1412"/>
<dbReference type="InterPro" id="IPR000160">
    <property type="entry name" value="GGDEF_dom"/>
</dbReference>
<dbReference type="GO" id="GO:0005886">
    <property type="term" value="C:plasma membrane"/>
    <property type="evidence" value="ECO:0007669"/>
    <property type="project" value="TreeGrafter"/>
</dbReference>
<sequence>MEIVIAYWLLLGFCIIVIDIFLLFIMSIDKLTQSTKYLKLLFLSVNIQTIFAGLYVFYQYAEVKPDPWLEVGQKIVWVGENFLPLTTMYFVFRYSLAHYRPLSQEHLSRYRLLRFYFLQVLLLVINFFYPLIFKLKPNYSYANGPLFFSQDVIIIMYFVWLIAYFSKRMKLGKDQVDDSHAYNYFINLLAVIGLFFFLIEGFINYLPMSEIATLLVILALSLMIFHQQITRDPLTGLNNRRAFFERVPVTLRDDEHQYDMLMIDINDFKMINDTKGHAAGDDALVKLADCLKETAKKDNQIINIARYGGDEFIMLVLRQDDDKVVQLIQLIKETVIENKSVDFTISVGQAHCEHNVDLEKIISWADQDLYEEKRRIGAGR</sequence>
<dbReference type="SMART" id="SM00267">
    <property type="entry name" value="GGDEF"/>
    <property type="match status" value="1"/>
</dbReference>
<dbReference type="NCBIfam" id="TIGR00254">
    <property type="entry name" value="GGDEF"/>
    <property type="match status" value="1"/>
</dbReference>
<dbReference type="GO" id="GO:0052621">
    <property type="term" value="F:diguanylate cyclase activity"/>
    <property type="evidence" value="ECO:0007669"/>
    <property type="project" value="TreeGrafter"/>
</dbReference>
<keyword evidence="1" id="KW-0472">Membrane</keyword>
<feature type="transmembrane region" description="Helical" evidence="1">
    <location>
        <begin position="181"/>
        <end position="199"/>
    </location>
</feature>
<proteinExistence type="predicted"/>
<dbReference type="PANTHER" id="PTHR45138:SF9">
    <property type="entry name" value="DIGUANYLATE CYCLASE DGCM-RELATED"/>
    <property type="match status" value="1"/>
</dbReference>
<gene>
    <name evidence="3" type="ORF">FC36_GL001311</name>
</gene>
<dbReference type="Gene3D" id="3.30.70.270">
    <property type="match status" value="1"/>
</dbReference>
<dbReference type="EMBL" id="AZFH01000166">
    <property type="protein sequence ID" value="KRL77584.1"/>
    <property type="molecule type" value="Genomic_DNA"/>
</dbReference>
<evidence type="ECO:0000259" key="2">
    <source>
        <dbReference type="PROSITE" id="PS50887"/>
    </source>
</evidence>
<dbReference type="RefSeq" id="WP_023859427.1">
    <property type="nucleotide sequence ID" value="NZ_AZFH01000166.1"/>
</dbReference>
<feature type="transmembrane region" description="Helical" evidence="1">
    <location>
        <begin position="6"/>
        <end position="28"/>
    </location>
</feature>
<dbReference type="GO" id="GO:0043709">
    <property type="term" value="P:cell adhesion involved in single-species biofilm formation"/>
    <property type="evidence" value="ECO:0007669"/>
    <property type="project" value="TreeGrafter"/>
</dbReference>
<dbReference type="InterPro" id="IPR050469">
    <property type="entry name" value="Diguanylate_Cyclase"/>
</dbReference>
<dbReference type="Pfam" id="PF00990">
    <property type="entry name" value="GGDEF"/>
    <property type="match status" value="1"/>
</dbReference>
<dbReference type="PROSITE" id="PS50887">
    <property type="entry name" value="GGDEF"/>
    <property type="match status" value="1"/>
</dbReference>
<keyword evidence="1" id="KW-0812">Transmembrane</keyword>
<feature type="transmembrane region" description="Helical" evidence="1">
    <location>
        <begin position="40"/>
        <end position="60"/>
    </location>
</feature>
<dbReference type="STRING" id="1423740.FC36_GL001311"/>
<dbReference type="GO" id="GO:1902201">
    <property type="term" value="P:negative regulation of bacterial-type flagellum-dependent cell motility"/>
    <property type="evidence" value="ECO:0007669"/>
    <property type="project" value="TreeGrafter"/>
</dbReference>